<dbReference type="InterPro" id="IPR053959">
    <property type="entry name" value="YvlB/LiaX_N"/>
</dbReference>
<protein>
    <recommendedName>
        <fullName evidence="1">YvlB/LiaX N-terminal domain-containing protein</fullName>
    </recommendedName>
</protein>
<reference evidence="2" key="1">
    <citation type="submission" date="2019-08" db="EMBL/GenBank/DDBJ databases">
        <authorList>
            <person name="Kucharzyk K."/>
            <person name="Murdoch R.W."/>
            <person name="Higgins S."/>
            <person name="Loffler F."/>
        </authorList>
    </citation>
    <scope>NUCLEOTIDE SEQUENCE</scope>
</reference>
<accession>A0A644X2U6</accession>
<sequence>MKQTTVPMKEDARLIIRSGADVLVEGNELLQLTAIVDDSDSFRMKDEGGAIYVRADADARLRVPAGVSVTLEKVGGDAGLLNLQGQVIVQRVGGDLTVQKVNSFTADTVGGDCYFKEVSGAVDVNRVGGDVDGFKVDDFSAHDVGGDLEVSGVSGKVSARCGGDAHLQFNTSEIAESRIEAGGDISMYVLATAKALLHMRCDGEEIKVEAGGQHLDSEVESYDLPLGDGGARVELDAGGSIAVKEGKETMGEFTFVFEDLEDNWRDFGKEIEEKIRQSMKGVNHGLRQAGWQTSEAMRKAADKMDEAFRQRDGKVIGFSFDNDAAEPVKKEKKVVSDQERILVLKMLQEKKISVEEAEKLLQALEN</sequence>
<gene>
    <name evidence="2" type="ORF">SDC9_56778</name>
</gene>
<comment type="caution">
    <text evidence="2">The sequence shown here is derived from an EMBL/GenBank/DDBJ whole genome shotgun (WGS) entry which is preliminary data.</text>
</comment>
<evidence type="ECO:0000313" key="2">
    <source>
        <dbReference type="EMBL" id="MPM10446.1"/>
    </source>
</evidence>
<feature type="domain" description="YvlB/LiaX N-terminal" evidence="1">
    <location>
        <begin position="339"/>
        <end position="365"/>
    </location>
</feature>
<dbReference type="AlphaFoldDB" id="A0A644X2U6"/>
<dbReference type="Pfam" id="PF22746">
    <property type="entry name" value="SHOCT-like_DUF2089-C"/>
    <property type="match status" value="1"/>
</dbReference>
<proteinExistence type="predicted"/>
<name>A0A644X2U6_9ZZZZ</name>
<organism evidence="2">
    <name type="scientific">bioreactor metagenome</name>
    <dbReference type="NCBI Taxonomy" id="1076179"/>
    <lineage>
        <taxon>unclassified sequences</taxon>
        <taxon>metagenomes</taxon>
        <taxon>ecological metagenomes</taxon>
    </lineage>
</organism>
<evidence type="ECO:0000259" key="1">
    <source>
        <dbReference type="Pfam" id="PF22746"/>
    </source>
</evidence>
<dbReference type="EMBL" id="VSSQ01001693">
    <property type="protein sequence ID" value="MPM10446.1"/>
    <property type="molecule type" value="Genomic_DNA"/>
</dbReference>